<dbReference type="Proteomes" id="UP000756921">
    <property type="component" value="Unassembled WGS sequence"/>
</dbReference>
<accession>A0A9P6KM38</accession>
<feature type="compositionally biased region" description="Basic and acidic residues" evidence="1">
    <location>
        <begin position="640"/>
        <end position="650"/>
    </location>
</feature>
<dbReference type="AlphaFoldDB" id="A0A9P6KM38"/>
<protein>
    <submittedName>
        <fullName evidence="2">Uncharacterized protein</fullName>
    </submittedName>
</protein>
<feature type="compositionally biased region" description="Basic and acidic residues" evidence="1">
    <location>
        <begin position="742"/>
        <end position="752"/>
    </location>
</feature>
<proteinExistence type="predicted"/>
<feature type="compositionally biased region" description="Acidic residues" evidence="1">
    <location>
        <begin position="423"/>
        <end position="432"/>
    </location>
</feature>
<feature type="compositionally biased region" description="Basic residues" evidence="1">
    <location>
        <begin position="672"/>
        <end position="692"/>
    </location>
</feature>
<feature type="region of interest" description="Disordered" evidence="1">
    <location>
        <begin position="414"/>
        <end position="458"/>
    </location>
</feature>
<feature type="compositionally biased region" description="Acidic residues" evidence="1">
    <location>
        <begin position="319"/>
        <end position="328"/>
    </location>
</feature>
<gene>
    <name evidence="2" type="ORF">PMIN01_10559</name>
</gene>
<keyword evidence="3" id="KW-1185">Reference proteome</keyword>
<dbReference type="OrthoDB" id="3796207at2759"/>
<dbReference type="EMBL" id="WJXW01000012">
    <property type="protein sequence ID" value="KAF9731542.1"/>
    <property type="molecule type" value="Genomic_DNA"/>
</dbReference>
<evidence type="ECO:0000256" key="1">
    <source>
        <dbReference type="SAM" id="MobiDB-lite"/>
    </source>
</evidence>
<feature type="compositionally biased region" description="Acidic residues" evidence="1">
    <location>
        <begin position="590"/>
        <end position="609"/>
    </location>
</feature>
<organism evidence="2 3">
    <name type="scientific">Paraphaeosphaeria minitans</name>
    <dbReference type="NCBI Taxonomy" id="565426"/>
    <lineage>
        <taxon>Eukaryota</taxon>
        <taxon>Fungi</taxon>
        <taxon>Dikarya</taxon>
        <taxon>Ascomycota</taxon>
        <taxon>Pezizomycotina</taxon>
        <taxon>Dothideomycetes</taxon>
        <taxon>Pleosporomycetidae</taxon>
        <taxon>Pleosporales</taxon>
        <taxon>Massarineae</taxon>
        <taxon>Didymosphaeriaceae</taxon>
        <taxon>Paraphaeosphaeria</taxon>
    </lineage>
</organism>
<feature type="compositionally biased region" description="Polar residues" evidence="1">
    <location>
        <begin position="435"/>
        <end position="447"/>
    </location>
</feature>
<feature type="compositionally biased region" description="Basic and acidic residues" evidence="1">
    <location>
        <begin position="708"/>
        <end position="731"/>
    </location>
</feature>
<evidence type="ECO:0000313" key="2">
    <source>
        <dbReference type="EMBL" id="KAF9731542.1"/>
    </source>
</evidence>
<comment type="caution">
    <text evidence="2">The sequence shown here is derived from an EMBL/GenBank/DDBJ whole genome shotgun (WGS) entry which is preliminary data.</text>
</comment>
<evidence type="ECO:0000313" key="3">
    <source>
        <dbReference type="Proteomes" id="UP000756921"/>
    </source>
</evidence>
<reference evidence="2" key="1">
    <citation type="journal article" date="2020" name="Mol. Plant Microbe Interact.">
        <title>Genome Sequence of the Biocontrol Agent Coniothyrium minitans strain Conio (IMI 134523).</title>
        <authorList>
            <person name="Patel D."/>
            <person name="Shittu T.A."/>
            <person name="Baroncelli R."/>
            <person name="Muthumeenakshi S."/>
            <person name="Osborne T.H."/>
            <person name="Janganan T.K."/>
            <person name="Sreenivasaprasad S."/>
        </authorList>
    </citation>
    <scope>NUCLEOTIDE SEQUENCE</scope>
    <source>
        <strain evidence="2">Conio</strain>
    </source>
</reference>
<feature type="region of interest" description="Disordered" evidence="1">
    <location>
        <begin position="312"/>
        <end position="342"/>
    </location>
</feature>
<feature type="compositionally biased region" description="Basic and acidic residues" evidence="1">
    <location>
        <begin position="780"/>
        <end position="789"/>
    </location>
</feature>
<feature type="compositionally biased region" description="Acidic residues" evidence="1">
    <location>
        <begin position="558"/>
        <end position="570"/>
    </location>
</feature>
<name>A0A9P6KM38_9PLEO</name>
<feature type="region of interest" description="Disordered" evidence="1">
    <location>
        <begin position="522"/>
        <end position="789"/>
    </location>
</feature>
<feature type="compositionally biased region" description="Polar residues" evidence="1">
    <location>
        <begin position="533"/>
        <end position="544"/>
    </location>
</feature>
<sequence>MPDMSLFGEIVREGVQLFTKSVDLQLKDGDHVLVEFGREKTPEYIFYQNIPVTAKLLIHLNKLPPLKRRIALPTVAKFVWDMYLDWMKNDYDIVKAAYTYTWGQIFLLAHTSKVLQDDHSHSMSLSALLKRGESVNHQIEGMFSMSEWQLVRNTVKAGAAQDDRTRDTIRRLFHECPLLFDHMVIEHGATEQELHEIGLKYTDTYEIKDIQLGVGAFTWDSVSVFGRPPLPIAGPSPIFESTGKIPQISGVNGLGIAMSGNGTDEAAASNLPAQATDQHEPFVDEFGTELRGNEAKIHDEGWEIASISSLESYGNDSQNDSDEQDPMENEPTPANVSSQPAEDLADHLAHLAVQEVAAVEKKEEQAASQEEDCFSDKGEIAFLQEELVVSLQADSVADCSLQHIASDEDGVALHQEDSAVNQEADEFVDGPPEDTNVSQETGQSHDPSGSPAVATENEMMAALAKIPGLESSKWASYRDEKAPKALVAEINAALTESINAIDNSEHADIGYEGEADVIRSAVVQSEDEPVSTPVEQQQRSSGRQSPVDLPQAASEAQSDAEDVENPEDAQEAEKFSDAENALGVERAQEAEDVSGAEDQEDTEDAEAALDAEYIAGFVPTHNLPRTVPGTPAEDEMGTMENREPSYEERRKHACSLLGKKRLGSDMGETRDRRAKHMRHEGRVVHQSRHAGRVIKQPTRKYGNSALHALREKQAASTTAHRETSQREEPIRQPKGPPASGKEMADDKARDPKAWPQNFAVGAPPRSKELSRENIASSPEDGSHLADRVD</sequence>